<keyword evidence="2" id="KW-0472">Membrane</keyword>
<feature type="transmembrane region" description="Helical" evidence="2">
    <location>
        <begin position="21"/>
        <end position="39"/>
    </location>
</feature>
<gene>
    <name evidence="4" type="ORF">GCM10010515_55260</name>
</gene>
<feature type="region of interest" description="Disordered" evidence="1">
    <location>
        <begin position="313"/>
        <end position="374"/>
    </location>
</feature>
<evidence type="ECO:0000313" key="5">
    <source>
        <dbReference type="Proteomes" id="UP000645555"/>
    </source>
</evidence>
<dbReference type="Proteomes" id="UP000645555">
    <property type="component" value="Unassembled WGS sequence"/>
</dbReference>
<organism evidence="4 5">
    <name type="scientific">Streptomyces fructofermentans</name>
    <dbReference type="NCBI Taxonomy" id="152141"/>
    <lineage>
        <taxon>Bacteria</taxon>
        <taxon>Bacillati</taxon>
        <taxon>Actinomycetota</taxon>
        <taxon>Actinomycetes</taxon>
        <taxon>Kitasatosporales</taxon>
        <taxon>Streptomycetaceae</taxon>
        <taxon>Streptomyces</taxon>
    </lineage>
</organism>
<feature type="transmembrane region" description="Helical" evidence="2">
    <location>
        <begin position="45"/>
        <end position="66"/>
    </location>
</feature>
<feature type="transmembrane region" description="Helical" evidence="2">
    <location>
        <begin position="73"/>
        <end position="92"/>
    </location>
</feature>
<feature type="domain" description="Endonuclease/exonuclease/phosphatase" evidence="3">
    <location>
        <begin position="110"/>
        <end position="310"/>
    </location>
</feature>
<dbReference type="Pfam" id="PF03372">
    <property type="entry name" value="Exo_endo_phos"/>
    <property type="match status" value="1"/>
</dbReference>
<keyword evidence="5" id="KW-1185">Reference proteome</keyword>
<keyword evidence="2" id="KW-0812">Transmembrane</keyword>
<proteinExistence type="predicted"/>
<evidence type="ECO:0000256" key="2">
    <source>
        <dbReference type="SAM" id="Phobius"/>
    </source>
</evidence>
<feature type="compositionally biased region" description="Basic and acidic residues" evidence="1">
    <location>
        <begin position="332"/>
        <end position="343"/>
    </location>
</feature>
<dbReference type="AlphaFoldDB" id="A0A918NMC0"/>
<dbReference type="InterPro" id="IPR036691">
    <property type="entry name" value="Endo/exonu/phosph_ase_sf"/>
</dbReference>
<dbReference type="InterPro" id="IPR005135">
    <property type="entry name" value="Endo/exonuclease/phosphatase"/>
</dbReference>
<reference evidence="4" key="1">
    <citation type="journal article" date="2014" name="Int. J. Syst. Evol. Microbiol.">
        <title>Complete genome sequence of Corynebacterium casei LMG S-19264T (=DSM 44701T), isolated from a smear-ripened cheese.</title>
        <authorList>
            <consortium name="US DOE Joint Genome Institute (JGI-PGF)"/>
            <person name="Walter F."/>
            <person name="Albersmeier A."/>
            <person name="Kalinowski J."/>
            <person name="Ruckert C."/>
        </authorList>
    </citation>
    <scope>NUCLEOTIDE SEQUENCE</scope>
    <source>
        <strain evidence="4">JCM 4956</strain>
    </source>
</reference>
<dbReference type="GO" id="GO:0003824">
    <property type="term" value="F:catalytic activity"/>
    <property type="evidence" value="ECO:0007669"/>
    <property type="project" value="InterPro"/>
</dbReference>
<dbReference type="EMBL" id="BMWD01000022">
    <property type="protein sequence ID" value="GGX80494.1"/>
    <property type="molecule type" value="Genomic_DNA"/>
</dbReference>
<keyword evidence="2" id="KW-1133">Transmembrane helix</keyword>
<accession>A0A918NMC0</accession>
<dbReference type="SUPFAM" id="SSF56219">
    <property type="entry name" value="DNase I-like"/>
    <property type="match status" value="1"/>
</dbReference>
<sequence>MRRPVRGGEPGDRSAWTRGRVLSGLAALSALLLVFHRAVPNTPGRLGSLLETFLPWLGLAVPLLLVSALLRRSALALVAVTLPAAVWGVAYVDPLLSEDTEAYDLVAVQHNVSDVNPDPLATARALAREQADLIALEELTPASLPVYEKALARGYPHRAVEGSVGLWSRHPLSDIRPLDIRPEGVGEGWKRGLRSTAHTPVGEVAVLVAHLPSVRVGWHGLGTARRDESADLLGSAVAGEQTDRLILLGDLNSTVADRGLSPVTSQLAHGPADFPFSWPAGLPVSRIDHVMARSGTVGAVRTLAATGSDHLPVAAGITFGPRRPPTGTAHGQDARTAGHDRQPRARPLPARRSEARPPPNAPARCSRAPTHEAP</sequence>
<comment type="caution">
    <text evidence="4">The sequence shown here is derived from an EMBL/GenBank/DDBJ whole genome shotgun (WGS) entry which is preliminary data.</text>
</comment>
<evidence type="ECO:0000259" key="3">
    <source>
        <dbReference type="Pfam" id="PF03372"/>
    </source>
</evidence>
<reference evidence="4" key="2">
    <citation type="submission" date="2020-09" db="EMBL/GenBank/DDBJ databases">
        <authorList>
            <person name="Sun Q."/>
            <person name="Ohkuma M."/>
        </authorList>
    </citation>
    <scope>NUCLEOTIDE SEQUENCE</scope>
    <source>
        <strain evidence="4">JCM 4956</strain>
    </source>
</reference>
<evidence type="ECO:0000256" key="1">
    <source>
        <dbReference type="SAM" id="MobiDB-lite"/>
    </source>
</evidence>
<dbReference type="Gene3D" id="3.60.10.10">
    <property type="entry name" value="Endonuclease/exonuclease/phosphatase"/>
    <property type="match status" value="1"/>
</dbReference>
<name>A0A918NMC0_9ACTN</name>
<evidence type="ECO:0000313" key="4">
    <source>
        <dbReference type="EMBL" id="GGX80494.1"/>
    </source>
</evidence>
<protein>
    <recommendedName>
        <fullName evidence="3">Endonuclease/exonuclease/phosphatase domain-containing protein</fullName>
    </recommendedName>
</protein>